<sequence>MDVTMFQECKTITKNEVHTPFNTMKHPPPKELRNYRKHNDLVATPSATAASHLAR</sequence>
<dbReference type="EMBL" id="OY731401">
    <property type="protein sequence ID" value="CAJ1949633.1"/>
    <property type="molecule type" value="Genomic_DNA"/>
</dbReference>
<proteinExistence type="predicted"/>
<dbReference type="Gramene" id="rna-AYBTSS11_LOCUS13821">
    <property type="protein sequence ID" value="CAJ1949633.1"/>
    <property type="gene ID" value="gene-AYBTSS11_LOCUS13821"/>
</dbReference>
<reference evidence="1" key="1">
    <citation type="submission" date="2023-10" db="EMBL/GenBank/DDBJ databases">
        <authorList>
            <person name="Domelevo Entfellner J.-B."/>
        </authorList>
    </citation>
    <scope>NUCLEOTIDE SEQUENCE</scope>
</reference>
<evidence type="ECO:0000313" key="1">
    <source>
        <dbReference type="EMBL" id="CAJ1949633.1"/>
    </source>
</evidence>
<accession>A0AA86VFY4</accession>
<protein>
    <submittedName>
        <fullName evidence="1">Uncharacterized protein</fullName>
    </submittedName>
</protein>
<gene>
    <name evidence="1" type="ORF">AYBTSS11_LOCUS13821</name>
</gene>
<dbReference type="AlphaFoldDB" id="A0AA86VFY4"/>
<dbReference type="Proteomes" id="UP001189624">
    <property type="component" value="Chromosome 4"/>
</dbReference>
<evidence type="ECO:0000313" key="2">
    <source>
        <dbReference type="Proteomes" id="UP001189624"/>
    </source>
</evidence>
<name>A0AA86VFY4_9FABA</name>
<keyword evidence="2" id="KW-1185">Reference proteome</keyword>
<organism evidence="1 2">
    <name type="scientific">Sphenostylis stenocarpa</name>
    <dbReference type="NCBI Taxonomy" id="92480"/>
    <lineage>
        <taxon>Eukaryota</taxon>
        <taxon>Viridiplantae</taxon>
        <taxon>Streptophyta</taxon>
        <taxon>Embryophyta</taxon>
        <taxon>Tracheophyta</taxon>
        <taxon>Spermatophyta</taxon>
        <taxon>Magnoliopsida</taxon>
        <taxon>eudicotyledons</taxon>
        <taxon>Gunneridae</taxon>
        <taxon>Pentapetalae</taxon>
        <taxon>rosids</taxon>
        <taxon>fabids</taxon>
        <taxon>Fabales</taxon>
        <taxon>Fabaceae</taxon>
        <taxon>Papilionoideae</taxon>
        <taxon>50 kb inversion clade</taxon>
        <taxon>NPAAA clade</taxon>
        <taxon>indigoferoid/millettioid clade</taxon>
        <taxon>Phaseoleae</taxon>
        <taxon>Sphenostylis</taxon>
    </lineage>
</organism>